<feature type="chain" id="PRO_5025613955" evidence="1">
    <location>
        <begin position="20"/>
        <end position="268"/>
    </location>
</feature>
<sequence>MLWHGLLVAILTISASSMSLNFHRYDASTMPFLQDRLIVDSHPSKLGGSAIEYDLGPWGCLYALWAYPIDRPSDHAVHIRTTVPALVTYILGPTWRSHLEEAGGKQLKRPDHNWTQEDEDSLAKRMLRAGGGYLNIRHIGGHIYDLDDLSKHDWAMGIGASQKYVFGWPGDGGVWVLALPLRLREQSKTRDERGAWSDMEESRAMRSGDAITWATFCHGGVYLESLKDVETMEEYCERLKELGARFYADPSESAEAQYASIDSLTTLV</sequence>
<dbReference type="Proteomes" id="UP000799750">
    <property type="component" value="Unassembled WGS sequence"/>
</dbReference>
<organism evidence="2 3">
    <name type="scientific">Lophium mytilinum</name>
    <dbReference type="NCBI Taxonomy" id="390894"/>
    <lineage>
        <taxon>Eukaryota</taxon>
        <taxon>Fungi</taxon>
        <taxon>Dikarya</taxon>
        <taxon>Ascomycota</taxon>
        <taxon>Pezizomycotina</taxon>
        <taxon>Dothideomycetes</taxon>
        <taxon>Pleosporomycetidae</taxon>
        <taxon>Mytilinidiales</taxon>
        <taxon>Mytilinidiaceae</taxon>
        <taxon>Lophium</taxon>
    </lineage>
</organism>
<accession>A0A6A6QDW0</accession>
<dbReference type="EMBL" id="MU004197">
    <property type="protein sequence ID" value="KAF2490331.1"/>
    <property type="molecule type" value="Genomic_DNA"/>
</dbReference>
<dbReference type="OrthoDB" id="3794999at2759"/>
<gene>
    <name evidence="2" type="ORF">BU16DRAFT_621959</name>
</gene>
<keyword evidence="1" id="KW-0732">Signal</keyword>
<keyword evidence="3" id="KW-1185">Reference proteome</keyword>
<feature type="signal peptide" evidence="1">
    <location>
        <begin position="1"/>
        <end position="19"/>
    </location>
</feature>
<dbReference type="AlphaFoldDB" id="A0A6A6QDW0"/>
<reference evidence="2" key="1">
    <citation type="journal article" date="2020" name="Stud. Mycol.">
        <title>101 Dothideomycetes genomes: a test case for predicting lifestyles and emergence of pathogens.</title>
        <authorList>
            <person name="Haridas S."/>
            <person name="Albert R."/>
            <person name="Binder M."/>
            <person name="Bloem J."/>
            <person name="Labutti K."/>
            <person name="Salamov A."/>
            <person name="Andreopoulos B."/>
            <person name="Baker S."/>
            <person name="Barry K."/>
            <person name="Bills G."/>
            <person name="Bluhm B."/>
            <person name="Cannon C."/>
            <person name="Castanera R."/>
            <person name="Culley D."/>
            <person name="Daum C."/>
            <person name="Ezra D."/>
            <person name="Gonzalez J."/>
            <person name="Henrissat B."/>
            <person name="Kuo A."/>
            <person name="Liang C."/>
            <person name="Lipzen A."/>
            <person name="Lutzoni F."/>
            <person name="Magnuson J."/>
            <person name="Mondo S."/>
            <person name="Nolan M."/>
            <person name="Ohm R."/>
            <person name="Pangilinan J."/>
            <person name="Park H.-J."/>
            <person name="Ramirez L."/>
            <person name="Alfaro M."/>
            <person name="Sun H."/>
            <person name="Tritt A."/>
            <person name="Yoshinaga Y."/>
            <person name="Zwiers L.-H."/>
            <person name="Turgeon B."/>
            <person name="Goodwin S."/>
            <person name="Spatafora J."/>
            <person name="Crous P."/>
            <person name="Grigoriev I."/>
        </authorList>
    </citation>
    <scope>NUCLEOTIDE SEQUENCE</scope>
    <source>
        <strain evidence="2">CBS 269.34</strain>
    </source>
</reference>
<protein>
    <submittedName>
        <fullName evidence="2">Uncharacterized protein</fullName>
    </submittedName>
</protein>
<evidence type="ECO:0000313" key="2">
    <source>
        <dbReference type="EMBL" id="KAF2490331.1"/>
    </source>
</evidence>
<name>A0A6A6QDW0_9PEZI</name>
<evidence type="ECO:0000313" key="3">
    <source>
        <dbReference type="Proteomes" id="UP000799750"/>
    </source>
</evidence>
<evidence type="ECO:0000256" key="1">
    <source>
        <dbReference type="SAM" id="SignalP"/>
    </source>
</evidence>
<proteinExistence type="predicted"/>